<evidence type="ECO:0000313" key="4">
    <source>
        <dbReference type="Proteomes" id="UP001337305"/>
    </source>
</evidence>
<accession>A0ABU7XQS0</accession>
<dbReference type="PANTHER" id="PTHR13947:SF37">
    <property type="entry name" value="LD18367P"/>
    <property type="match status" value="1"/>
</dbReference>
<dbReference type="Gene3D" id="3.40.630.30">
    <property type="match status" value="1"/>
</dbReference>
<keyword evidence="4" id="KW-1185">Reference proteome</keyword>
<dbReference type="SUPFAM" id="SSF55729">
    <property type="entry name" value="Acyl-CoA N-acyltransferases (Nat)"/>
    <property type="match status" value="1"/>
</dbReference>
<evidence type="ECO:0000259" key="2">
    <source>
        <dbReference type="PROSITE" id="PS51186"/>
    </source>
</evidence>
<dbReference type="Proteomes" id="UP001337305">
    <property type="component" value="Unassembled WGS sequence"/>
</dbReference>
<dbReference type="PANTHER" id="PTHR13947">
    <property type="entry name" value="GNAT FAMILY N-ACETYLTRANSFERASE"/>
    <property type="match status" value="1"/>
</dbReference>
<dbReference type="Gene3D" id="1.10.10.10">
    <property type="entry name" value="Winged helix-like DNA-binding domain superfamily/Winged helix DNA-binding domain"/>
    <property type="match status" value="1"/>
</dbReference>
<evidence type="ECO:0000313" key="3">
    <source>
        <dbReference type="EMBL" id="MEF3832854.1"/>
    </source>
</evidence>
<dbReference type="CDD" id="cd04301">
    <property type="entry name" value="NAT_SF"/>
    <property type="match status" value="1"/>
</dbReference>
<name>A0ABU7XQS0_9FLAO</name>
<keyword evidence="1" id="KW-0808">Transferase</keyword>
<dbReference type="InterPro" id="IPR036390">
    <property type="entry name" value="WH_DNA-bd_sf"/>
</dbReference>
<organism evidence="3 4">
    <name type="scientific">Flavivirga spongiicola</name>
    <dbReference type="NCBI Taxonomy" id="421621"/>
    <lineage>
        <taxon>Bacteria</taxon>
        <taxon>Pseudomonadati</taxon>
        <taxon>Bacteroidota</taxon>
        <taxon>Flavobacteriia</taxon>
        <taxon>Flavobacteriales</taxon>
        <taxon>Flavobacteriaceae</taxon>
        <taxon>Flavivirga</taxon>
    </lineage>
</organism>
<dbReference type="InterPro" id="IPR016181">
    <property type="entry name" value="Acyl_CoA_acyltransferase"/>
</dbReference>
<dbReference type="InterPro" id="IPR050769">
    <property type="entry name" value="NAT_camello-type"/>
</dbReference>
<comment type="caution">
    <text evidence="3">The sequence shown here is derived from an EMBL/GenBank/DDBJ whole genome shotgun (WGS) entry which is preliminary data.</text>
</comment>
<dbReference type="RefSeq" id="WP_303305222.1">
    <property type="nucleotide sequence ID" value="NZ_JAODOP010000004.1"/>
</dbReference>
<sequence>MNFDKIGEMALGSRLRTLSEKVTKDAELIYALYNVELKPKWFPVFYFLSNQEKGKPITSIANEIGHSHPSVIKIVREMSNNGLVLEQKDKMDGRINNILLTKKGIDISTKIEAQYTDVENAVKDTLKQTKHNLWQAIQEFEYLLSEKSLFTRVIEQKKIRESSNIDILNYLPEHHTDFKKLNEEWINSYFKMEDADRKALENPKDYILDRGGEILVAVQGKTVLGVCALLKMQDDDYDYELAKMAVSPKAQGKGIGYLLGKAIIEKAKSLGASNLYLESNTILKPAISLYEKLGFRKVASHYTPYERCNIQMELKLK</sequence>
<feature type="domain" description="N-acetyltransferase" evidence="2">
    <location>
        <begin position="176"/>
        <end position="317"/>
    </location>
</feature>
<dbReference type="InterPro" id="IPR000182">
    <property type="entry name" value="GNAT_dom"/>
</dbReference>
<dbReference type="EMBL" id="JAODOP010000004">
    <property type="protein sequence ID" value="MEF3832854.1"/>
    <property type="molecule type" value="Genomic_DNA"/>
</dbReference>
<dbReference type="Pfam" id="PF00583">
    <property type="entry name" value="Acetyltransf_1"/>
    <property type="match status" value="1"/>
</dbReference>
<gene>
    <name evidence="3" type="ORF">N1F79_06920</name>
</gene>
<proteinExistence type="predicted"/>
<dbReference type="InterPro" id="IPR036388">
    <property type="entry name" value="WH-like_DNA-bd_sf"/>
</dbReference>
<dbReference type="SUPFAM" id="SSF46785">
    <property type="entry name" value="Winged helix' DNA-binding domain"/>
    <property type="match status" value="1"/>
</dbReference>
<protein>
    <submittedName>
        <fullName evidence="3">Bifunctional helix-turn-helix transcriptional regulator/GNAT family N-acetyltransferase</fullName>
    </submittedName>
</protein>
<reference evidence="3 4" key="1">
    <citation type="submission" date="2022-09" db="EMBL/GenBank/DDBJ databases">
        <title>Genome sequencing of Flavivirga sp. MEBiC05379.</title>
        <authorList>
            <person name="Oh H.-M."/>
            <person name="Kwon K.K."/>
            <person name="Park M.J."/>
            <person name="Yang S.-H."/>
        </authorList>
    </citation>
    <scope>NUCLEOTIDE SEQUENCE [LARGE SCALE GENOMIC DNA]</scope>
    <source>
        <strain evidence="3 4">MEBiC05379</strain>
    </source>
</reference>
<evidence type="ECO:0000256" key="1">
    <source>
        <dbReference type="ARBA" id="ARBA00022679"/>
    </source>
</evidence>
<dbReference type="PROSITE" id="PS51186">
    <property type="entry name" value="GNAT"/>
    <property type="match status" value="1"/>
</dbReference>